<dbReference type="Proteomes" id="UP000886523">
    <property type="component" value="Unassembled WGS sequence"/>
</dbReference>
<organism evidence="2 3">
    <name type="scientific">Hydnum rufescens UP504</name>
    <dbReference type="NCBI Taxonomy" id="1448309"/>
    <lineage>
        <taxon>Eukaryota</taxon>
        <taxon>Fungi</taxon>
        <taxon>Dikarya</taxon>
        <taxon>Basidiomycota</taxon>
        <taxon>Agaricomycotina</taxon>
        <taxon>Agaricomycetes</taxon>
        <taxon>Cantharellales</taxon>
        <taxon>Hydnaceae</taxon>
        <taxon>Hydnum</taxon>
    </lineage>
</organism>
<keyword evidence="1" id="KW-0472">Membrane</keyword>
<comment type="caution">
    <text evidence="2">The sequence shown here is derived from an EMBL/GenBank/DDBJ whole genome shotgun (WGS) entry which is preliminary data.</text>
</comment>
<keyword evidence="1" id="KW-0812">Transmembrane</keyword>
<keyword evidence="3" id="KW-1185">Reference proteome</keyword>
<evidence type="ECO:0000313" key="3">
    <source>
        <dbReference type="Proteomes" id="UP000886523"/>
    </source>
</evidence>
<accession>A0A9P6AQX8</accession>
<feature type="transmembrane region" description="Helical" evidence="1">
    <location>
        <begin position="7"/>
        <end position="25"/>
    </location>
</feature>
<reference evidence="2" key="1">
    <citation type="journal article" date="2020" name="Nat. Commun.">
        <title>Large-scale genome sequencing of mycorrhizal fungi provides insights into the early evolution of symbiotic traits.</title>
        <authorList>
            <person name="Miyauchi S."/>
            <person name="Kiss E."/>
            <person name="Kuo A."/>
            <person name="Drula E."/>
            <person name="Kohler A."/>
            <person name="Sanchez-Garcia M."/>
            <person name="Morin E."/>
            <person name="Andreopoulos B."/>
            <person name="Barry K.W."/>
            <person name="Bonito G."/>
            <person name="Buee M."/>
            <person name="Carver A."/>
            <person name="Chen C."/>
            <person name="Cichocki N."/>
            <person name="Clum A."/>
            <person name="Culley D."/>
            <person name="Crous P.W."/>
            <person name="Fauchery L."/>
            <person name="Girlanda M."/>
            <person name="Hayes R.D."/>
            <person name="Keri Z."/>
            <person name="LaButti K."/>
            <person name="Lipzen A."/>
            <person name="Lombard V."/>
            <person name="Magnuson J."/>
            <person name="Maillard F."/>
            <person name="Murat C."/>
            <person name="Nolan M."/>
            <person name="Ohm R.A."/>
            <person name="Pangilinan J."/>
            <person name="Pereira M.F."/>
            <person name="Perotto S."/>
            <person name="Peter M."/>
            <person name="Pfister S."/>
            <person name="Riley R."/>
            <person name="Sitrit Y."/>
            <person name="Stielow J.B."/>
            <person name="Szollosi G."/>
            <person name="Zifcakova L."/>
            <person name="Stursova M."/>
            <person name="Spatafora J.W."/>
            <person name="Tedersoo L."/>
            <person name="Vaario L.M."/>
            <person name="Yamada A."/>
            <person name="Yan M."/>
            <person name="Wang P."/>
            <person name="Xu J."/>
            <person name="Bruns T."/>
            <person name="Baldrian P."/>
            <person name="Vilgalys R."/>
            <person name="Dunand C."/>
            <person name="Henrissat B."/>
            <person name="Grigoriev I.V."/>
            <person name="Hibbett D."/>
            <person name="Nagy L.G."/>
            <person name="Martin F.M."/>
        </authorList>
    </citation>
    <scope>NUCLEOTIDE SEQUENCE</scope>
    <source>
        <strain evidence="2">UP504</strain>
    </source>
</reference>
<keyword evidence="1" id="KW-1133">Transmembrane helix</keyword>
<proteinExistence type="predicted"/>
<dbReference type="AlphaFoldDB" id="A0A9P6AQX8"/>
<protein>
    <submittedName>
        <fullName evidence="2">Uncharacterized protein</fullName>
    </submittedName>
</protein>
<sequence>MSKQSQNFPILIFYLGIYISPLHNGPDMSRDGQDLNFLIWEIQVLAISGHIWAIVALEKFSDKVCHIGDTASKRPNEVHHTTPQLCWGVVMRGSGFKLLLWILSLPPATHLEWWRWSRCHHYDKSRVLSPAQPTNMKNGTKDDINRTPHPSIAGVW</sequence>
<evidence type="ECO:0000313" key="2">
    <source>
        <dbReference type="EMBL" id="KAF9510258.1"/>
    </source>
</evidence>
<dbReference type="EMBL" id="MU129019">
    <property type="protein sequence ID" value="KAF9510258.1"/>
    <property type="molecule type" value="Genomic_DNA"/>
</dbReference>
<name>A0A9P6AQX8_9AGAM</name>
<feature type="transmembrane region" description="Helical" evidence="1">
    <location>
        <begin position="37"/>
        <end position="57"/>
    </location>
</feature>
<evidence type="ECO:0000256" key="1">
    <source>
        <dbReference type="SAM" id="Phobius"/>
    </source>
</evidence>
<gene>
    <name evidence="2" type="ORF">BS47DRAFT_1364658</name>
</gene>